<dbReference type="Proteomes" id="UP001235939">
    <property type="component" value="Chromosome 18"/>
</dbReference>
<protein>
    <recommendedName>
        <fullName evidence="4">LRRCT domain-containing protein</fullName>
    </recommendedName>
</protein>
<feature type="domain" description="LRRCT" evidence="4">
    <location>
        <begin position="240"/>
        <end position="287"/>
    </location>
</feature>
<organism evidence="5 6">
    <name type="scientific">Cordylochernes scorpioides</name>
    <dbReference type="NCBI Taxonomy" id="51811"/>
    <lineage>
        <taxon>Eukaryota</taxon>
        <taxon>Metazoa</taxon>
        <taxon>Ecdysozoa</taxon>
        <taxon>Arthropoda</taxon>
        <taxon>Chelicerata</taxon>
        <taxon>Arachnida</taxon>
        <taxon>Pseudoscorpiones</taxon>
        <taxon>Cheliferoidea</taxon>
        <taxon>Chernetidae</taxon>
        <taxon>Cordylochernes</taxon>
    </lineage>
</organism>
<sequence length="390" mass="44303">MYMVPLPALQNLVENHQRVSSDTTYFVIYEENALFRGGTIDGFKCIFFFLISTQSYEGIKLVKLVDGNPWHCDQALGELAGQLLRRELGLKDVFCHTPPAMSNRSLAVAALYTHVNSSPTCSQCFCKIQDNRTYIEVHCQYLGLTKLPASLPAHTKVVHLENNQISSLALDHANEEDWQSVIYLFLDNNTISSLKDIEGSAAVLARNLVLLHLSHNQLTIISPHLLNLFPDLVELSLGYNPLECNCYTYQFQTWLQEHFKMVTEISTITCKEDGRPIYKLPKPELCLSQSLSITHYLDVVNTLLGVATIAIAAKLALDCYHSPQEERKHRWSSYTPGSTEPNNSLQLLLRCRLYLVKRSVTSSFHGPLQFREQEKVTGGQIWGIRWLRHH</sequence>
<evidence type="ECO:0000259" key="4">
    <source>
        <dbReference type="SMART" id="SM00082"/>
    </source>
</evidence>
<proteinExistence type="predicted"/>
<dbReference type="Gene3D" id="3.80.10.10">
    <property type="entry name" value="Ribonuclease Inhibitor"/>
    <property type="match status" value="1"/>
</dbReference>
<dbReference type="SMART" id="SM00082">
    <property type="entry name" value="LRRCT"/>
    <property type="match status" value="2"/>
</dbReference>
<keyword evidence="3" id="KW-0677">Repeat</keyword>
<evidence type="ECO:0000313" key="5">
    <source>
        <dbReference type="EMBL" id="UYV80183.1"/>
    </source>
</evidence>
<dbReference type="InterPro" id="IPR000483">
    <property type="entry name" value="Cys-rich_flank_reg_C"/>
</dbReference>
<keyword evidence="2" id="KW-0732">Signal</keyword>
<feature type="domain" description="LRRCT" evidence="4">
    <location>
        <begin position="68"/>
        <end position="122"/>
    </location>
</feature>
<reference evidence="5 6" key="1">
    <citation type="submission" date="2022-01" db="EMBL/GenBank/DDBJ databases">
        <title>A chromosomal length assembly of Cordylochernes scorpioides.</title>
        <authorList>
            <person name="Zeh D."/>
            <person name="Zeh J."/>
        </authorList>
    </citation>
    <scope>NUCLEOTIDE SEQUENCE [LARGE SCALE GENOMIC DNA]</scope>
    <source>
        <strain evidence="5">IN4F17</strain>
        <tissue evidence="5">Whole Body</tissue>
    </source>
</reference>
<dbReference type="InterPro" id="IPR050541">
    <property type="entry name" value="LRR_TM_domain-containing"/>
</dbReference>
<evidence type="ECO:0000256" key="1">
    <source>
        <dbReference type="ARBA" id="ARBA00022614"/>
    </source>
</evidence>
<dbReference type="PANTHER" id="PTHR24369:SF216">
    <property type="entry name" value="CD180 MOLECULE"/>
    <property type="match status" value="1"/>
</dbReference>
<gene>
    <name evidence="5" type="ORF">LAZ67_18001950</name>
</gene>
<accession>A0ABY6LGI5</accession>
<keyword evidence="1" id="KW-0433">Leucine-rich repeat</keyword>
<evidence type="ECO:0000256" key="3">
    <source>
        <dbReference type="ARBA" id="ARBA00022737"/>
    </source>
</evidence>
<dbReference type="EMBL" id="CP092880">
    <property type="protein sequence ID" value="UYV80183.1"/>
    <property type="molecule type" value="Genomic_DNA"/>
</dbReference>
<name>A0ABY6LGI5_9ARAC</name>
<evidence type="ECO:0000313" key="6">
    <source>
        <dbReference type="Proteomes" id="UP001235939"/>
    </source>
</evidence>
<dbReference type="SUPFAM" id="SSF52058">
    <property type="entry name" value="L domain-like"/>
    <property type="match status" value="1"/>
</dbReference>
<dbReference type="InterPro" id="IPR032675">
    <property type="entry name" value="LRR_dom_sf"/>
</dbReference>
<keyword evidence="6" id="KW-1185">Reference proteome</keyword>
<dbReference type="PANTHER" id="PTHR24369">
    <property type="entry name" value="ANTIGEN BSP, PUTATIVE-RELATED"/>
    <property type="match status" value="1"/>
</dbReference>
<evidence type="ECO:0000256" key="2">
    <source>
        <dbReference type="ARBA" id="ARBA00022729"/>
    </source>
</evidence>